<protein>
    <recommendedName>
        <fullName evidence="7">Probable cytosol aminopeptidase</fullName>
    </recommendedName>
    <alternativeName>
        <fullName evidence="8">Leucine aminopeptidase</fullName>
    </alternativeName>
    <alternativeName>
        <fullName evidence="5">Leucyl aminopeptidase</fullName>
    </alternativeName>
</protein>
<dbReference type="PANTHER" id="PTHR11963:SF23">
    <property type="entry name" value="CYTOSOL AMINOPEPTIDASE"/>
    <property type="match status" value="1"/>
</dbReference>
<dbReference type="CDD" id="cd00433">
    <property type="entry name" value="Peptidase_M17"/>
    <property type="match status" value="1"/>
</dbReference>
<gene>
    <name evidence="10" type="ORF">IC602_01960</name>
</gene>
<dbReference type="InterPro" id="IPR011356">
    <property type="entry name" value="Leucine_aapep/pepB"/>
</dbReference>
<keyword evidence="11" id="KW-1185">Reference proteome</keyword>
<feature type="domain" description="Cytosol aminopeptidase" evidence="9">
    <location>
        <begin position="301"/>
        <end position="308"/>
    </location>
</feature>
<keyword evidence="3" id="KW-0645">Protease</keyword>
<evidence type="ECO:0000256" key="4">
    <source>
        <dbReference type="ARBA" id="ARBA00022801"/>
    </source>
</evidence>
<dbReference type="PANTHER" id="PTHR11963">
    <property type="entry name" value="LEUCINE AMINOPEPTIDASE-RELATED"/>
    <property type="match status" value="1"/>
</dbReference>
<evidence type="ECO:0000313" key="10">
    <source>
        <dbReference type="EMBL" id="MBD1221372.1"/>
    </source>
</evidence>
<dbReference type="Pfam" id="PF00883">
    <property type="entry name" value="Peptidase_M17"/>
    <property type="match status" value="1"/>
</dbReference>
<dbReference type="Gene3D" id="3.40.630.10">
    <property type="entry name" value="Zn peptidases"/>
    <property type="match status" value="1"/>
</dbReference>
<evidence type="ECO:0000256" key="5">
    <source>
        <dbReference type="ARBA" id="ARBA00033172"/>
    </source>
</evidence>
<dbReference type="InterPro" id="IPR043472">
    <property type="entry name" value="Macro_dom-like"/>
</dbReference>
<evidence type="ECO:0000256" key="8">
    <source>
        <dbReference type="ARBA" id="ARBA00050061"/>
    </source>
</evidence>
<proteinExistence type="inferred from homology"/>
<dbReference type="Gene3D" id="3.40.220.10">
    <property type="entry name" value="Leucine Aminopeptidase, subunit E, domain 1"/>
    <property type="match status" value="1"/>
</dbReference>
<dbReference type="PRINTS" id="PR00481">
    <property type="entry name" value="LAMNOPPTDASE"/>
</dbReference>
<keyword evidence="2 10" id="KW-0031">Aminopeptidase</keyword>
<evidence type="ECO:0000256" key="3">
    <source>
        <dbReference type="ARBA" id="ARBA00022670"/>
    </source>
</evidence>
<accession>A0ABR7VKJ5</accession>
<keyword evidence="4" id="KW-0378">Hydrolase</keyword>
<evidence type="ECO:0000256" key="6">
    <source>
        <dbReference type="ARBA" id="ARBA00049972"/>
    </source>
</evidence>
<evidence type="ECO:0000256" key="1">
    <source>
        <dbReference type="ARBA" id="ARBA00009528"/>
    </source>
</evidence>
<dbReference type="EMBL" id="JACWEZ010000001">
    <property type="protein sequence ID" value="MBD1221372.1"/>
    <property type="molecule type" value="Genomic_DNA"/>
</dbReference>
<name>A0ABR7VKJ5_VIRHA</name>
<sequence>MKLSMYSMSTNEIESKQIEKDACFGTKKIVEKETGLYFLISTNTTNQSTEDIRHLGGEARSYIRNEFPGEALTIDMQPFFAEAAAISSEFLLAFMEGWYLASYSFSKYQGSKRPADPILLYDLDKYEAVVKTAQTRSQAVNIARDLCNEPANKLTPAIYADKLQEIFKDTNVNVEILQGKDLDQHGLEAIKTVGKGSINPPRMAVLTLKNSDEKHIALVGKGVTFDSGGVNVKTGKGIWEMKMDMGGSAAVVGAMKLLADLASPVHVTAVIPLVENLAGTNAYLPADIISYSNGLHVEVGNTDAEGRLVLADGMLYAQALGAETVIDIATLTGAIGQALGLKAAGVFSNQEEDLWKYKQLGEQTGDYVWPMPVIKEYQEYMKSDYADLNNMSSSDFGGAITAAIFLSNFVAPKTKWVHIDMANTVRPWKQYGYHVAGASGFGVRLLTEMVCEEGKE</sequence>
<dbReference type="SUPFAM" id="SSF53187">
    <property type="entry name" value="Zn-dependent exopeptidases"/>
    <property type="match status" value="1"/>
</dbReference>
<dbReference type="Proteomes" id="UP000621631">
    <property type="component" value="Unassembled WGS sequence"/>
</dbReference>
<evidence type="ECO:0000313" key="11">
    <source>
        <dbReference type="Proteomes" id="UP000621631"/>
    </source>
</evidence>
<evidence type="ECO:0000256" key="2">
    <source>
        <dbReference type="ARBA" id="ARBA00022438"/>
    </source>
</evidence>
<dbReference type="RefSeq" id="WP_189776808.1">
    <property type="nucleotide sequence ID" value="NZ_JACWEZ010000001.1"/>
</dbReference>
<dbReference type="PROSITE" id="PS00631">
    <property type="entry name" value="CYTOSOL_AP"/>
    <property type="match status" value="1"/>
</dbReference>
<comment type="similarity">
    <text evidence="1">Belongs to the peptidase M17 family.</text>
</comment>
<comment type="caution">
    <text evidence="10">The sequence shown here is derived from an EMBL/GenBank/DDBJ whole genome shotgun (WGS) entry which is preliminary data.</text>
</comment>
<organism evidence="10 11">
    <name type="scientific">Virgibacillus halodenitrificans</name>
    <name type="common">Bacillus halodenitrificans</name>
    <dbReference type="NCBI Taxonomy" id="1482"/>
    <lineage>
        <taxon>Bacteria</taxon>
        <taxon>Bacillati</taxon>
        <taxon>Bacillota</taxon>
        <taxon>Bacilli</taxon>
        <taxon>Bacillales</taxon>
        <taxon>Bacillaceae</taxon>
        <taxon>Virgibacillus</taxon>
    </lineage>
</organism>
<evidence type="ECO:0000259" key="9">
    <source>
        <dbReference type="PROSITE" id="PS00631"/>
    </source>
</evidence>
<evidence type="ECO:0000256" key="7">
    <source>
        <dbReference type="ARBA" id="ARBA00050021"/>
    </source>
</evidence>
<dbReference type="InterPro" id="IPR000819">
    <property type="entry name" value="Peptidase_M17_C"/>
</dbReference>
<dbReference type="GO" id="GO:0004177">
    <property type="term" value="F:aminopeptidase activity"/>
    <property type="evidence" value="ECO:0007669"/>
    <property type="project" value="UniProtKB-KW"/>
</dbReference>
<reference evidence="10 11" key="1">
    <citation type="submission" date="2020-09" db="EMBL/GenBank/DDBJ databases">
        <title>Draft Genome Sequences of Oil-Oxidizing Bacteria Halomonas titanicae, Marinobacter lutaoensis, and Virgibacillus halodenitrificans Isolated from Highly Saline Environments.</title>
        <authorList>
            <person name="Grouzdev D.S."/>
            <person name="Sokolova D.S."/>
            <person name="Semenova E.M."/>
            <person name="Borzenkov I.A."/>
            <person name="Bidzhieva S.K."/>
            <person name="Poltaraus A.B."/>
            <person name="Nazina T.N."/>
        </authorList>
    </citation>
    <scope>NUCLEOTIDE SEQUENCE [LARGE SCALE GENOMIC DNA]</scope>
    <source>
        <strain evidence="10 11">VKM B-3472D</strain>
    </source>
</reference>
<comment type="function">
    <text evidence="6">Presumably involved in the processing and regular turnover of intracellular proteins. Catalyzes the removal of unsubstituted N-terminal amino acids from various peptides.</text>
</comment>